<dbReference type="RefSeq" id="XP_041298761.1">
    <property type="nucleotide sequence ID" value="XM_041428442.1"/>
</dbReference>
<protein>
    <submittedName>
        <fullName evidence="2">Uncharacterized protein</fullName>
    </submittedName>
</protein>
<feature type="compositionally biased region" description="Low complexity" evidence="1">
    <location>
        <begin position="78"/>
        <end position="87"/>
    </location>
</feature>
<evidence type="ECO:0000256" key="1">
    <source>
        <dbReference type="SAM" id="MobiDB-lite"/>
    </source>
</evidence>
<dbReference type="OrthoDB" id="2692132at2759"/>
<comment type="caution">
    <text evidence="2">The sequence shown here is derived from an EMBL/GenBank/DDBJ whole genome shotgun (WGS) entry which is preliminary data.</text>
</comment>
<gene>
    <name evidence="2" type="ORF">F5147DRAFT_182603</name>
</gene>
<dbReference type="AlphaFoldDB" id="A0A9P7FH32"/>
<dbReference type="Proteomes" id="UP000823399">
    <property type="component" value="Unassembled WGS sequence"/>
</dbReference>
<keyword evidence="3" id="KW-1185">Reference proteome</keyword>
<feature type="region of interest" description="Disordered" evidence="1">
    <location>
        <begin position="67"/>
        <end position="89"/>
    </location>
</feature>
<organism evidence="2 3">
    <name type="scientific">Suillus discolor</name>
    <dbReference type="NCBI Taxonomy" id="1912936"/>
    <lineage>
        <taxon>Eukaryota</taxon>
        <taxon>Fungi</taxon>
        <taxon>Dikarya</taxon>
        <taxon>Basidiomycota</taxon>
        <taxon>Agaricomycotina</taxon>
        <taxon>Agaricomycetes</taxon>
        <taxon>Agaricomycetidae</taxon>
        <taxon>Boletales</taxon>
        <taxon>Suillineae</taxon>
        <taxon>Suillaceae</taxon>
        <taxon>Suillus</taxon>
    </lineage>
</organism>
<evidence type="ECO:0000313" key="2">
    <source>
        <dbReference type="EMBL" id="KAG2118652.1"/>
    </source>
</evidence>
<proteinExistence type="predicted"/>
<evidence type="ECO:0000313" key="3">
    <source>
        <dbReference type="Proteomes" id="UP000823399"/>
    </source>
</evidence>
<sequence>MPPQRRAPIEYDCDACGAHNVDAIRLTRHRNQCQAVRTRARRAYEKSLQLHKKRLAAKARAKAEKLASVTAASHPNPTTQTLTGRTTSGNHSYCRDLADSGESSSKTQRALSLRVIRSLSLYHNAILHVSRTWNSRRSQCDWKIRFEAGHIACLPRSFRELLKVKVGVGSCMVLCMI</sequence>
<reference evidence="2" key="1">
    <citation type="journal article" date="2020" name="New Phytol.">
        <title>Comparative genomics reveals dynamic genome evolution in host specialist ectomycorrhizal fungi.</title>
        <authorList>
            <person name="Lofgren L.A."/>
            <person name="Nguyen N.H."/>
            <person name="Vilgalys R."/>
            <person name="Ruytinx J."/>
            <person name="Liao H.L."/>
            <person name="Branco S."/>
            <person name="Kuo A."/>
            <person name="LaButti K."/>
            <person name="Lipzen A."/>
            <person name="Andreopoulos W."/>
            <person name="Pangilinan J."/>
            <person name="Riley R."/>
            <person name="Hundley H."/>
            <person name="Na H."/>
            <person name="Barry K."/>
            <person name="Grigoriev I.V."/>
            <person name="Stajich J.E."/>
            <person name="Kennedy P.G."/>
        </authorList>
    </citation>
    <scope>NUCLEOTIDE SEQUENCE</scope>
    <source>
        <strain evidence="2">FC423</strain>
    </source>
</reference>
<name>A0A9P7FH32_9AGAM</name>
<dbReference type="EMBL" id="JABBWM010000003">
    <property type="protein sequence ID" value="KAG2118652.1"/>
    <property type="molecule type" value="Genomic_DNA"/>
</dbReference>
<dbReference type="GeneID" id="64690701"/>
<accession>A0A9P7FH32</accession>